<dbReference type="VEuPathDB" id="FungiDB:PSTT_08568"/>
<sequence>LHLDFYQYPQILNSTRKKKDWRSSKMFPRLVLVGFMAGLSVGESMILLHWFTLSSRFHRCPHEPPQYLTTVFSLPSPTGSISQIYPRAATFTRAGKESAGQGKWSLGTGGNGGQFGPIQPDPGHTGQGSGKQVGNGNGGSKPGQNFEPGHPKHRKGHPRNR</sequence>
<comment type="caution">
    <text evidence="1">The sequence shown here is derived from an EMBL/GenBank/DDBJ whole genome shotgun (WGS) entry which is preliminary data.</text>
</comment>
<dbReference type="EMBL" id="PKSL01000079">
    <property type="protein sequence ID" value="POW07035.1"/>
    <property type="molecule type" value="Genomic_DNA"/>
</dbReference>
<evidence type="ECO:0000313" key="2">
    <source>
        <dbReference type="Proteomes" id="UP000239156"/>
    </source>
</evidence>
<organism evidence="1 2">
    <name type="scientific">Puccinia striiformis</name>
    <dbReference type="NCBI Taxonomy" id="27350"/>
    <lineage>
        <taxon>Eukaryota</taxon>
        <taxon>Fungi</taxon>
        <taxon>Dikarya</taxon>
        <taxon>Basidiomycota</taxon>
        <taxon>Pucciniomycotina</taxon>
        <taxon>Pucciniomycetes</taxon>
        <taxon>Pucciniales</taxon>
        <taxon>Pucciniaceae</taxon>
        <taxon>Puccinia</taxon>
    </lineage>
</organism>
<keyword evidence="2" id="KW-1185">Reference proteome</keyword>
<evidence type="ECO:0000313" key="1">
    <source>
        <dbReference type="EMBL" id="POW07035.1"/>
    </source>
</evidence>
<protein>
    <submittedName>
        <fullName evidence="1">Uncharacterized protein</fullName>
    </submittedName>
</protein>
<reference evidence="1" key="1">
    <citation type="submission" date="2017-12" db="EMBL/GenBank/DDBJ databases">
        <title>Gene loss provides genomic basis for host adaptation in cereal stripe rust fungi.</title>
        <authorList>
            <person name="Xia C."/>
        </authorList>
    </citation>
    <scope>NUCLEOTIDE SEQUENCE [LARGE SCALE GENOMIC DNA]</scope>
    <source>
        <strain evidence="1">93-210</strain>
    </source>
</reference>
<gene>
    <name evidence="1" type="ORF">PSTT_08568</name>
</gene>
<dbReference type="AlphaFoldDB" id="A0A2S4VC41"/>
<dbReference type="VEuPathDB" id="FungiDB:PSHT_08714"/>
<feature type="non-terminal residue" evidence="1">
    <location>
        <position position="1"/>
    </location>
</feature>
<name>A0A2S4VC41_9BASI</name>
<dbReference type="Proteomes" id="UP000239156">
    <property type="component" value="Unassembled WGS sequence"/>
</dbReference>
<proteinExistence type="predicted"/>
<accession>A0A2S4VC41</accession>